<dbReference type="Gene3D" id="3.40.50.300">
    <property type="entry name" value="P-loop containing nucleotide triphosphate hydrolases"/>
    <property type="match status" value="1"/>
</dbReference>
<dbReference type="Gene3D" id="1.20.5.4130">
    <property type="match status" value="1"/>
</dbReference>
<dbReference type="Pfam" id="PF00931">
    <property type="entry name" value="NB-ARC"/>
    <property type="match status" value="1"/>
</dbReference>
<dbReference type="Pfam" id="PF18052">
    <property type="entry name" value="Rx_N"/>
    <property type="match status" value="1"/>
</dbReference>
<keyword evidence="2" id="KW-0433">Leucine-rich repeat</keyword>
<proteinExistence type="inferred from homology"/>
<dbReference type="InterPro" id="IPR002182">
    <property type="entry name" value="NB-ARC"/>
</dbReference>
<evidence type="ECO:0000259" key="6">
    <source>
        <dbReference type="Pfam" id="PF00931"/>
    </source>
</evidence>
<evidence type="ECO:0000256" key="2">
    <source>
        <dbReference type="ARBA" id="ARBA00022614"/>
    </source>
</evidence>
<organism evidence="8 9">
    <name type="scientific">Eleusine coracana subsp. coracana</name>
    <dbReference type="NCBI Taxonomy" id="191504"/>
    <lineage>
        <taxon>Eukaryota</taxon>
        <taxon>Viridiplantae</taxon>
        <taxon>Streptophyta</taxon>
        <taxon>Embryophyta</taxon>
        <taxon>Tracheophyta</taxon>
        <taxon>Spermatophyta</taxon>
        <taxon>Magnoliopsida</taxon>
        <taxon>Liliopsida</taxon>
        <taxon>Poales</taxon>
        <taxon>Poaceae</taxon>
        <taxon>PACMAD clade</taxon>
        <taxon>Chloridoideae</taxon>
        <taxon>Cynodonteae</taxon>
        <taxon>Eleusininae</taxon>
        <taxon>Eleusine</taxon>
    </lineage>
</organism>
<evidence type="ECO:0000256" key="5">
    <source>
        <dbReference type="ARBA" id="ARBA00022821"/>
    </source>
</evidence>
<dbReference type="PANTHER" id="PTHR19338:SF59">
    <property type="entry name" value="OS10G0162832 PROTEIN"/>
    <property type="match status" value="1"/>
</dbReference>
<keyword evidence="9" id="KW-1185">Reference proteome</keyword>
<dbReference type="CDD" id="cd14798">
    <property type="entry name" value="RX-CC_like"/>
    <property type="match status" value="1"/>
</dbReference>
<keyword evidence="5" id="KW-0611">Plant defense</keyword>
<comment type="caution">
    <text evidence="8">The sequence shown here is derived from an EMBL/GenBank/DDBJ whole genome shotgun (WGS) entry which is preliminary data.</text>
</comment>
<dbReference type="InterPro" id="IPR041118">
    <property type="entry name" value="Rx_N"/>
</dbReference>
<evidence type="ECO:0000313" key="8">
    <source>
        <dbReference type="EMBL" id="GJN17516.1"/>
    </source>
</evidence>
<evidence type="ECO:0000259" key="7">
    <source>
        <dbReference type="Pfam" id="PF18052"/>
    </source>
</evidence>
<dbReference type="GO" id="GO:0006952">
    <property type="term" value="P:defense response"/>
    <property type="evidence" value="ECO:0007669"/>
    <property type="project" value="UniProtKB-KW"/>
</dbReference>
<dbReference type="SUPFAM" id="SSF52540">
    <property type="entry name" value="P-loop containing nucleoside triphosphate hydrolases"/>
    <property type="match status" value="1"/>
</dbReference>
<name>A0AAV5E4W7_ELECO</name>
<sequence length="227" mass="25438">MADPILTSLIHEIASLLATRVAGQCWSLVATGSDVRWLQDELHSMQLFLHEMEQSSGDSSMARQAWIDQMRDIMLDSEDVADVFDASQVSGCDIIGNLGARREVGTRIRRIWTQLSHISRRRLDYAIPTPKPANSIDNKWVHNLLASSPLIHDKDTVGLDRGLDELLQHVMAGGSELSVISLVGMGGVGKTTLAKKVYNHPDVKKHFNCSSWSMFRTQWTYEMSYAR</sequence>
<feature type="domain" description="Disease resistance N-terminal" evidence="7">
    <location>
        <begin position="6"/>
        <end position="87"/>
    </location>
</feature>
<feature type="domain" description="NB-ARC" evidence="6">
    <location>
        <begin position="163"/>
        <end position="213"/>
    </location>
</feature>
<comment type="similarity">
    <text evidence="1">Belongs to the disease resistance NB-LRR family.</text>
</comment>
<protein>
    <submittedName>
        <fullName evidence="8">Uncharacterized protein</fullName>
    </submittedName>
</protein>
<dbReference type="PANTHER" id="PTHR19338">
    <property type="entry name" value="TRANSLOCASE OF INNER MITOCHONDRIAL MEMBRANE 13 HOMOLOG"/>
    <property type="match status" value="1"/>
</dbReference>
<accession>A0AAV5E4W7</accession>
<dbReference type="InterPro" id="IPR027417">
    <property type="entry name" value="P-loop_NTPase"/>
</dbReference>
<reference evidence="8" key="2">
    <citation type="submission" date="2021-12" db="EMBL/GenBank/DDBJ databases">
        <title>Resequencing data analysis of finger millet.</title>
        <authorList>
            <person name="Hatakeyama M."/>
            <person name="Aluri S."/>
            <person name="Balachadran M.T."/>
            <person name="Sivarajan S.R."/>
            <person name="Poveda L."/>
            <person name="Shimizu-Inatsugi R."/>
            <person name="Schlapbach R."/>
            <person name="Sreeman S.M."/>
            <person name="Shimizu K.K."/>
        </authorList>
    </citation>
    <scope>NUCLEOTIDE SEQUENCE</scope>
</reference>
<reference evidence="8" key="1">
    <citation type="journal article" date="2018" name="DNA Res.">
        <title>Multiple hybrid de novo genome assembly of finger millet, an orphan allotetraploid crop.</title>
        <authorList>
            <person name="Hatakeyama M."/>
            <person name="Aluri S."/>
            <person name="Balachadran M.T."/>
            <person name="Sivarajan S.R."/>
            <person name="Patrignani A."/>
            <person name="Gruter S."/>
            <person name="Poveda L."/>
            <person name="Shimizu-Inatsugi R."/>
            <person name="Baeten J."/>
            <person name="Francoijs K.J."/>
            <person name="Nataraja K.N."/>
            <person name="Reddy Y.A.N."/>
            <person name="Phadnis S."/>
            <person name="Ravikumar R.L."/>
            <person name="Schlapbach R."/>
            <person name="Sreeman S.M."/>
            <person name="Shimizu K.K."/>
        </authorList>
    </citation>
    <scope>NUCLEOTIDE SEQUENCE</scope>
</reference>
<dbReference type="GO" id="GO:0043531">
    <property type="term" value="F:ADP binding"/>
    <property type="evidence" value="ECO:0007669"/>
    <property type="project" value="InterPro"/>
</dbReference>
<evidence type="ECO:0000256" key="3">
    <source>
        <dbReference type="ARBA" id="ARBA00022737"/>
    </source>
</evidence>
<keyword evidence="3" id="KW-0677">Repeat</keyword>
<keyword evidence="4" id="KW-0547">Nucleotide-binding</keyword>
<evidence type="ECO:0000313" key="9">
    <source>
        <dbReference type="Proteomes" id="UP001054889"/>
    </source>
</evidence>
<dbReference type="EMBL" id="BQKI01000073">
    <property type="protein sequence ID" value="GJN17516.1"/>
    <property type="molecule type" value="Genomic_DNA"/>
</dbReference>
<gene>
    <name evidence="8" type="primary">gb04592</name>
    <name evidence="8" type="ORF">PR202_gb04592</name>
</gene>
<evidence type="ECO:0000256" key="4">
    <source>
        <dbReference type="ARBA" id="ARBA00022741"/>
    </source>
</evidence>
<dbReference type="Proteomes" id="UP001054889">
    <property type="component" value="Unassembled WGS sequence"/>
</dbReference>
<dbReference type="InterPro" id="IPR038005">
    <property type="entry name" value="RX-like_CC"/>
</dbReference>
<evidence type="ECO:0000256" key="1">
    <source>
        <dbReference type="ARBA" id="ARBA00008894"/>
    </source>
</evidence>
<dbReference type="AlphaFoldDB" id="A0AAV5E4W7"/>